<dbReference type="EMBL" id="CP032096">
    <property type="protein sequence ID" value="QBZ83398.1"/>
    <property type="molecule type" value="Genomic_DNA"/>
</dbReference>
<organism evidence="1 2">
    <name type="scientific">Hydrogenovibrio crunogenus</name>
    <dbReference type="NCBI Taxonomy" id="39765"/>
    <lineage>
        <taxon>Bacteria</taxon>
        <taxon>Pseudomonadati</taxon>
        <taxon>Pseudomonadota</taxon>
        <taxon>Gammaproteobacteria</taxon>
        <taxon>Thiotrichales</taxon>
        <taxon>Piscirickettsiaceae</taxon>
        <taxon>Hydrogenovibrio</taxon>
    </lineage>
</organism>
<dbReference type="PROSITE" id="PS51257">
    <property type="entry name" value="PROKAR_LIPOPROTEIN"/>
    <property type="match status" value="1"/>
</dbReference>
<dbReference type="AlphaFoldDB" id="A0A4P7P072"/>
<keyword evidence="2" id="KW-1185">Reference proteome</keyword>
<gene>
    <name evidence="1" type="ORF">GHNINEIG_01452</name>
</gene>
<dbReference type="Proteomes" id="UP000296201">
    <property type="component" value="Chromosome"/>
</dbReference>
<reference evidence="1 2" key="1">
    <citation type="submission" date="2018-08" db="EMBL/GenBank/DDBJ databases">
        <title>Horizontal acquisition of hydrogen conversion ability and other habitat adaptations in Hydrogenovibrio crunogenus strains.</title>
        <authorList>
            <person name="Gonnella G."/>
            <person name="Adam N."/>
            <person name="Perner M."/>
        </authorList>
    </citation>
    <scope>NUCLEOTIDE SEQUENCE [LARGE SCALE GENOMIC DNA]</scope>
    <source>
        <strain evidence="1 2">SP-41</strain>
    </source>
</reference>
<evidence type="ECO:0000313" key="2">
    <source>
        <dbReference type="Proteomes" id="UP000296201"/>
    </source>
</evidence>
<dbReference type="RefSeq" id="WP_135796026.1">
    <property type="nucleotide sequence ID" value="NZ_CP032096.1"/>
</dbReference>
<protein>
    <recommendedName>
        <fullName evidence="3">Lipoprotein</fullName>
    </recommendedName>
</protein>
<sequence>MKSITKIVMTGLVVFLAGCSGVQTKEMGQDVYYLTNFYNEPPRTFSSWSMESQADELCPSGYDVLSKNAGKLGEFGYNDFACAAGQSCDYVMEWRIRCSDKPKQETSIFGKT</sequence>
<accession>A0A4P7P072</accession>
<dbReference type="OrthoDB" id="5612425at2"/>
<evidence type="ECO:0000313" key="1">
    <source>
        <dbReference type="EMBL" id="QBZ83398.1"/>
    </source>
</evidence>
<evidence type="ECO:0008006" key="3">
    <source>
        <dbReference type="Google" id="ProtNLM"/>
    </source>
</evidence>
<proteinExistence type="predicted"/>
<name>A0A4P7P072_9GAMM</name>